<protein>
    <submittedName>
        <fullName evidence="2">Uncharacterized protein</fullName>
    </submittedName>
</protein>
<evidence type="ECO:0000313" key="3">
    <source>
        <dbReference type="Proteomes" id="UP000234530"/>
    </source>
</evidence>
<evidence type="ECO:0000313" key="2">
    <source>
        <dbReference type="EMBL" id="AUH66210.1"/>
    </source>
</evidence>
<organism evidence="2 3">
    <name type="scientific">Paracoccus zhejiangensis</name>
    <dbReference type="NCBI Taxonomy" id="1077935"/>
    <lineage>
        <taxon>Bacteria</taxon>
        <taxon>Pseudomonadati</taxon>
        <taxon>Pseudomonadota</taxon>
        <taxon>Alphaproteobacteria</taxon>
        <taxon>Rhodobacterales</taxon>
        <taxon>Paracoccaceae</taxon>
        <taxon>Paracoccus</taxon>
    </lineage>
</organism>
<accession>A0A2H5F3T6</accession>
<sequence length="107" mass="11525">MTSEPLSPTPLTLELADPKRLIFESFRIEGITPEECRSIFVDWALSLPEGVDAADAARLLLETHAPKAQAAGEAGHPMVKVLVEGATAARTTPRRKGGRAGRFAEME</sequence>
<dbReference type="RefSeq" id="WP_101754187.1">
    <property type="nucleotide sequence ID" value="NZ_CP025430.1"/>
</dbReference>
<reference evidence="2 3" key="1">
    <citation type="journal article" date="2013" name="Antonie Van Leeuwenhoek">
        <title>Paracoccus zhejiangensis sp. nov., isolated from activated sludge in wastewater-treatment system.</title>
        <authorList>
            <person name="Wu Z.G."/>
            <person name="Zhang D.F."/>
            <person name="Liu Y.L."/>
            <person name="Wang F."/>
            <person name="Jiang X."/>
            <person name="Li C."/>
            <person name="Li S.P."/>
            <person name="Hong Q."/>
            <person name="Li W.J."/>
        </authorList>
    </citation>
    <scope>NUCLEOTIDE SEQUENCE [LARGE SCALE GENOMIC DNA]</scope>
    <source>
        <strain evidence="2 3">J6</strain>
    </source>
</reference>
<dbReference type="OrthoDB" id="7778431at2"/>
<dbReference type="AlphaFoldDB" id="A0A2H5F3T6"/>
<proteinExistence type="predicted"/>
<feature type="region of interest" description="Disordered" evidence="1">
    <location>
        <begin position="85"/>
        <end position="107"/>
    </location>
</feature>
<gene>
    <name evidence="2" type="ORF">CX676_06660</name>
</gene>
<dbReference type="Proteomes" id="UP000234530">
    <property type="component" value="Chromosome"/>
</dbReference>
<name>A0A2H5F3T6_9RHOB</name>
<dbReference type="EMBL" id="CP025430">
    <property type="protein sequence ID" value="AUH66210.1"/>
    <property type="molecule type" value="Genomic_DNA"/>
</dbReference>
<keyword evidence="3" id="KW-1185">Reference proteome</keyword>
<evidence type="ECO:0000256" key="1">
    <source>
        <dbReference type="SAM" id="MobiDB-lite"/>
    </source>
</evidence>
<dbReference type="KEGG" id="pzh:CX676_06660"/>